<accession>A0ABV9VNR4</accession>
<reference evidence="3" key="1">
    <citation type="journal article" date="2019" name="Int. J. Syst. Evol. Microbiol.">
        <title>The Global Catalogue of Microorganisms (GCM) 10K type strain sequencing project: providing services to taxonomists for standard genome sequencing and annotation.</title>
        <authorList>
            <consortium name="The Broad Institute Genomics Platform"/>
            <consortium name="The Broad Institute Genome Sequencing Center for Infectious Disease"/>
            <person name="Wu L."/>
            <person name="Ma J."/>
        </authorList>
    </citation>
    <scope>NUCLEOTIDE SEQUENCE [LARGE SCALE GENOMIC DNA]</scope>
    <source>
        <strain evidence="3">CGMCC 4.7152</strain>
    </source>
</reference>
<gene>
    <name evidence="2" type="ORF">ACFPIJ_05605</name>
</gene>
<proteinExistence type="predicted"/>
<dbReference type="Proteomes" id="UP001595912">
    <property type="component" value="Unassembled WGS sequence"/>
</dbReference>
<dbReference type="RefSeq" id="WP_380113524.1">
    <property type="nucleotide sequence ID" value="NZ_JBHSIU010000009.1"/>
</dbReference>
<name>A0ABV9VNR4_9ACTN</name>
<dbReference type="EMBL" id="JBHSIU010000009">
    <property type="protein sequence ID" value="MFC4997294.1"/>
    <property type="molecule type" value="Genomic_DNA"/>
</dbReference>
<evidence type="ECO:0000313" key="2">
    <source>
        <dbReference type="EMBL" id="MFC4997294.1"/>
    </source>
</evidence>
<evidence type="ECO:0000256" key="1">
    <source>
        <dbReference type="SAM" id="MobiDB-lite"/>
    </source>
</evidence>
<evidence type="ECO:0008006" key="4">
    <source>
        <dbReference type="Google" id="ProtNLM"/>
    </source>
</evidence>
<protein>
    <recommendedName>
        <fullName evidence="4">Plastocyanin-like domain-containing protein</fullName>
    </recommendedName>
</protein>
<evidence type="ECO:0000313" key="3">
    <source>
        <dbReference type="Proteomes" id="UP001595912"/>
    </source>
</evidence>
<organism evidence="2 3">
    <name type="scientific">Dactylosporangium cerinum</name>
    <dbReference type="NCBI Taxonomy" id="1434730"/>
    <lineage>
        <taxon>Bacteria</taxon>
        <taxon>Bacillati</taxon>
        <taxon>Actinomycetota</taxon>
        <taxon>Actinomycetes</taxon>
        <taxon>Micromonosporales</taxon>
        <taxon>Micromonosporaceae</taxon>
        <taxon>Dactylosporangium</taxon>
    </lineage>
</organism>
<comment type="caution">
    <text evidence="2">The sequence shown here is derived from an EMBL/GenBank/DDBJ whole genome shotgun (WGS) entry which is preliminary data.</text>
</comment>
<keyword evidence="3" id="KW-1185">Reference proteome</keyword>
<sequence length="65" mass="7043">MLVNGDKQFNVYNAAWNVHLVLDVSGTLDVYPYPLPLATATTTSSDALATKRPPIPGDPLVRPLH</sequence>
<feature type="region of interest" description="Disordered" evidence="1">
    <location>
        <begin position="42"/>
        <end position="65"/>
    </location>
</feature>